<dbReference type="Proteomes" id="UP000250321">
    <property type="component" value="Unassembled WGS sequence"/>
</dbReference>
<protein>
    <submittedName>
        <fullName evidence="1">Uncharacterized protein</fullName>
    </submittedName>
</protein>
<comment type="caution">
    <text evidence="1">The sequence shown here is derived from an EMBL/GenBank/DDBJ whole genome shotgun (WGS) entry which is preliminary data.</text>
</comment>
<dbReference type="AlphaFoldDB" id="A0A314Y621"/>
<accession>A0A314Y621</accession>
<gene>
    <name evidence="1" type="ORF">Pyn_12544</name>
</gene>
<name>A0A314Y621_PRUYE</name>
<proteinExistence type="predicted"/>
<reference evidence="1 2" key="1">
    <citation type="submission" date="2018-02" db="EMBL/GenBank/DDBJ databases">
        <title>Draft genome of wild Prunus yedoensis var. nudiflora.</title>
        <authorList>
            <person name="Baek S."/>
            <person name="Kim J.-H."/>
            <person name="Choi K."/>
            <person name="Kim G.-B."/>
            <person name="Cho A."/>
            <person name="Jang H."/>
            <person name="Shin C.-H."/>
            <person name="Yu H.-J."/>
            <person name="Mun J.-H."/>
        </authorList>
    </citation>
    <scope>NUCLEOTIDE SEQUENCE [LARGE SCALE GENOMIC DNA]</scope>
    <source>
        <strain evidence="2">cv. Jeju island</strain>
        <tissue evidence="1">Leaf</tissue>
    </source>
</reference>
<evidence type="ECO:0000313" key="1">
    <source>
        <dbReference type="EMBL" id="PQP99557.1"/>
    </source>
</evidence>
<keyword evidence="2" id="KW-1185">Reference proteome</keyword>
<dbReference type="EMBL" id="PJQY01001799">
    <property type="protein sequence ID" value="PQP99557.1"/>
    <property type="molecule type" value="Genomic_DNA"/>
</dbReference>
<organism evidence="1 2">
    <name type="scientific">Prunus yedoensis var. nudiflora</name>
    <dbReference type="NCBI Taxonomy" id="2094558"/>
    <lineage>
        <taxon>Eukaryota</taxon>
        <taxon>Viridiplantae</taxon>
        <taxon>Streptophyta</taxon>
        <taxon>Embryophyta</taxon>
        <taxon>Tracheophyta</taxon>
        <taxon>Spermatophyta</taxon>
        <taxon>Magnoliopsida</taxon>
        <taxon>eudicotyledons</taxon>
        <taxon>Gunneridae</taxon>
        <taxon>Pentapetalae</taxon>
        <taxon>rosids</taxon>
        <taxon>fabids</taxon>
        <taxon>Rosales</taxon>
        <taxon>Rosaceae</taxon>
        <taxon>Amygdaloideae</taxon>
        <taxon>Amygdaleae</taxon>
        <taxon>Prunus</taxon>
    </lineage>
</organism>
<sequence length="104" mass="11172">MGFALCFGSQTPNPFYPFCHRRNKGTHGMGASKEGLASVFGFSSFRFLSFASRWKSAKGLQEEIPGVYVSDTGRGKASAGSFDVFAAGTSKSSSLLTQIFELLL</sequence>
<evidence type="ECO:0000313" key="2">
    <source>
        <dbReference type="Proteomes" id="UP000250321"/>
    </source>
</evidence>